<evidence type="ECO:0000313" key="2">
    <source>
        <dbReference type="EMBL" id="GBE77593.1"/>
    </source>
</evidence>
<evidence type="ECO:0000256" key="1">
    <source>
        <dbReference type="SAM" id="MobiDB-lite"/>
    </source>
</evidence>
<name>A0A401G601_9APHY</name>
<sequence length="131" mass="13997">MTTLSGASPLLSIGGNRQVLELRVEDSGSAVSVHALRHISPRSPLGSEFARSAGGGCGTHPSSGGEATERLLSMLLPVLGRGFLSSSAARWDIMRRTGPSTARRPLRFRMRVSWVPRSLLCIVQGFEDPKA</sequence>
<organism evidence="2 3">
    <name type="scientific">Sparassis crispa</name>
    <dbReference type="NCBI Taxonomy" id="139825"/>
    <lineage>
        <taxon>Eukaryota</taxon>
        <taxon>Fungi</taxon>
        <taxon>Dikarya</taxon>
        <taxon>Basidiomycota</taxon>
        <taxon>Agaricomycotina</taxon>
        <taxon>Agaricomycetes</taxon>
        <taxon>Polyporales</taxon>
        <taxon>Sparassidaceae</taxon>
        <taxon>Sparassis</taxon>
    </lineage>
</organism>
<dbReference type="Proteomes" id="UP000287166">
    <property type="component" value="Unassembled WGS sequence"/>
</dbReference>
<feature type="region of interest" description="Disordered" evidence="1">
    <location>
        <begin position="46"/>
        <end position="66"/>
    </location>
</feature>
<evidence type="ECO:0000313" key="3">
    <source>
        <dbReference type="Proteomes" id="UP000287166"/>
    </source>
</evidence>
<reference evidence="2 3" key="1">
    <citation type="journal article" date="2018" name="Sci. Rep.">
        <title>Genome sequence of the cauliflower mushroom Sparassis crispa (Hanabiratake) and its association with beneficial usage.</title>
        <authorList>
            <person name="Kiyama R."/>
            <person name="Furutani Y."/>
            <person name="Kawaguchi K."/>
            <person name="Nakanishi T."/>
        </authorList>
    </citation>
    <scope>NUCLEOTIDE SEQUENCE [LARGE SCALE GENOMIC DNA]</scope>
</reference>
<keyword evidence="3" id="KW-1185">Reference proteome</keyword>
<dbReference type="AlphaFoldDB" id="A0A401G601"/>
<dbReference type="InParanoid" id="A0A401G601"/>
<dbReference type="EMBL" id="BFAD01000001">
    <property type="protein sequence ID" value="GBE77593.1"/>
    <property type="molecule type" value="Genomic_DNA"/>
</dbReference>
<dbReference type="RefSeq" id="XP_027608506.1">
    <property type="nucleotide sequence ID" value="XM_027752705.1"/>
</dbReference>
<gene>
    <name evidence="2" type="ORF">SCP_0104730</name>
</gene>
<dbReference type="GeneID" id="38774510"/>
<accession>A0A401G601</accession>
<protein>
    <submittedName>
        <fullName evidence="2">Uncharacterized protein</fullName>
    </submittedName>
</protein>
<proteinExistence type="predicted"/>
<comment type="caution">
    <text evidence="2">The sequence shown here is derived from an EMBL/GenBank/DDBJ whole genome shotgun (WGS) entry which is preliminary data.</text>
</comment>